<gene>
    <name evidence="1" type="ORF">BV22DRAFT_1029125</name>
</gene>
<keyword evidence="2" id="KW-1185">Reference proteome</keyword>
<proteinExistence type="predicted"/>
<comment type="caution">
    <text evidence="1">The sequence shown here is derived from an EMBL/GenBank/DDBJ whole genome shotgun (WGS) entry which is preliminary data.</text>
</comment>
<sequence>MVDQVVKASADQVAKASAGLHVAEVSFVSITLIIYDHVITLQEEVEYFWSGPWTISRVLYLTIRYLALALALSGIYVNFAPRPTTNMMGTGVYIEKMDPIALFSYVLVFVIILLCQGVVALRVWYLFSRNRFVRTFAVTLYLCSITGSITMACLLWSDMKAEFNAAADLFTPSSLRQIWMLYLPCIVVHSVLFLCKIYRVTTSHNTLRNTPLLGRMLKEGSLMYCFATGSLLFSIIGLADVSNMDLYMPALLCYFAVAAIVVSVCRAMISIRSLATMWHVDPEWLLNHAELSRVHWKKGNNGDLLVELGSPGTDDMSMDAMGTISEDQYSAVSGNDGHSKSI</sequence>
<name>A0ACB8BW84_9AGAM</name>
<reference evidence="1" key="1">
    <citation type="journal article" date="2021" name="New Phytol.">
        <title>Evolutionary innovations through gain and loss of genes in the ectomycorrhizal Boletales.</title>
        <authorList>
            <person name="Wu G."/>
            <person name="Miyauchi S."/>
            <person name="Morin E."/>
            <person name="Kuo A."/>
            <person name="Drula E."/>
            <person name="Varga T."/>
            <person name="Kohler A."/>
            <person name="Feng B."/>
            <person name="Cao Y."/>
            <person name="Lipzen A."/>
            <person name="Daum C."/>
            <person name="Hundley H."/>
            <person name="Pangilinan J."/>
            <person name="Johnson J."/>
            <person name="Barry K."/>
            <person name="LaButti K."/>
            <person name="Ng V."/>
            <person name="Ahrendt S."/>
            <person name="Min B."/>
            <person name="Choi I.G."/>
            <person name="Park H."/>
            <person name="Plett J.M."/>
            <person name="Magnuson J."/>
            <person name="Spatafora J.W."/>
            <person name="Nagy L.G."/>
            <person name="Henrissat B."/>
            <person name="Grigoriev I.V."/>
            <person name="Yang Z.L."/>
            <person name="Xu J."/>
            <person name="Martin F.M."/>
        </authorList>
    </citation>
    <scope>NUCLEOTIDE SEQUENCE</scope>
    <source>
        <strain evidence="1">KUC20120723A-06</strain>
    </source>
</reference>
<dbReference type="EMBL" id="MU266338">
    <property type="protein sequence ID" value="KAH7929727.1"/>
    <property type="molecule type" value="Genomic_DNA"/>
</dbReference>
<accession>A0ACB8BW84</accession>
<protein>
    <submittedName>
        <fullName evidence="1">Uncharacterized protein</fullName>
    </submittedName>
</protein>
<evidence type="ECO:0000313" key="2">
    <source>
        <dbReference type="Proteomes" id="UP000790709"/>
    </source>
</evidence>
<evidence type="ECO:0000313" key="1">
    <source>
        <dbReference type="EMBL" id="KAH7929727.1"/>
    </source>
</evidence>
<organism evidence="1 2">
    <name type="scientific">Leucogyrophana mollusca</name>
    <dbReference type="NCBI Taxonomy" id="85980"/>
    <lineage>
        <taxon>Eukaryota</taxon>
        <taxon>Fungi</taxon>
        <taxon>Dikarya</taxon>
        <taxon>Basidiomycota</taxon>
        <taxon>Agaricomycotina</taxon>
        <taxon>Agaricomycetes</taxon>
        <taxon>Agaricomycetidae</taxon>
        <taxon>Boletales</taxon>
        <taxon>Boletales incertae sedis</taxon>
        <taxon>Leucogyrophana</taxon>
    </lineage>
</organism>
<dbReference type="Proteomes" id="UP000790709">
    <property type="component" value="Unassembled WGS sequence"/>
</dbReference>